<comment type="similarity">
    <text evidence="1">Belongs to the CdaR family.</text>
</comment>
<evidence type="ECO:0000313" key="6">
    <source>
        <dbReference type="Proteomes" id="UP000469125"/>
    </source>
</evidence>
<dbReference type="RefSeq" id="WP_155670879.1">
    <property type="nucleotide sequence ID" value="NZ_WOCA01000019.1"/>
</dbReference>
<evidence type="ECO:0000256" key="1">
    <source>
        <dbReference type="ARBA" id="ARBA00006754"/>
    </source>
</evidence>
<evidence type="ECO:0000313" key="5">
    <source>
        <dbReference type="EMBL" id="MUK90249.1"/>
    </source>
</evidence>
<evidence type="ECO:0000259" key="2">
    <source>
        <dbReference type="Pfam" id="PF05651"/>
    </source>
</evidence>
<dbReference type="EMBL" id="WOCA01000019">
    <property type="protein sequence ID" value="MUK90249.1"/>
    <property type="molecule type" value="Genomic_DNA"/>
</dbReference>
<dbReference type="InterPro" id="IPR042070">
    <property type="entry name" value="PucR_C-HTH_sf"/>
</dbReference>
<dbReference type="PANTHER" id="PTHR33744:SF16">
    <property type="entry name" value="CARBOHYDRATE DIACID REGULATOR"/>
    <property type="match status" value="1"/>
</dbReference>
<dbReference type="AlphaFoldDB" id="A0A6N8FQE6"/>
<dbReference type="Proteomes" id="UP000469125">
    <property type="component" value="Unassembled WGS sequence"/>
</dbReference>
<feature type="domain" description="Putative sugar diacid recognition" evidence="2">
    <location>
        <begin position="3"/>
        <end position="136"/>
    </location>
</feature>
<dbReference type="InterPro" id="IPR041522">
    <property type="entry name" value="CdaR_GGDEF"/>
</dbReference>
<proteinExistence type="inferred from homology"/>
<organism evidence="5 6">
    <name type="scientific">Ornithinibacillus caprae</name>
    <dbReference type="NCBI Taxonomy" id="2678566"/>
    <lineage>
        <taxon>Bacteria</taxon>
        <taxon>Bacillati</taxon>
        <taxon>Bacillota</taxon>
        <taxon>Bacilli</taxon>
        <taxon>Bacillales</taxon>
        <taxon>Bacillaceae</taxon>
        <taxon>Ornithinibacillus</taxon>
    </lineage>
</organism>
<dbReference type="InterPro" id="IPR008599">
    <property type="entry name" value="Diacid_rec"/>
</dbReference>
<dbReference type="InterPro" id="IPR051448">
    <property type="entry name" value="CdaR-like_regulators"/>
</dbReference>
<name>A0A6N8FQE6_9BACI</name>
<accession>A0A6N8FQE6</accession>
<sequence>MELTAELGTKIIDETKKLIDENIIIVDKEATIIASTDTTRIGDFHEGAKQTIEKNTVTILTSEHQKSMKGIKPGVNLPITIHKEVIGVIGITGNPTEIIPFASLMKKMTELLIRESMYIHESEWAARALEVFFLDWVQLETVPQDFIQRAEVLGINLKSKLLCTLIYIHQNNDAHNMNELINWLELTLDSTVVRWGNDRLLMVTEEKQRNASANYLLSALDSFKSYAESNYGSKLSIGVGTVFDTKAIKPSYQRAEKALRVAMNTNSIIFYEDLLLEICLDDVDESIKVEFINRIITPLKKEPELLNTLRAYLNNNLHVKNTSLELHIHINTLHYRLKQIHQLTNLNPRDTYSIASFYTALYYLDEKTN</sequence>
<feature type="domain" description="PucR C-terminal helix-turn-helix" evidence="3">
    <location>
        <begin position="305"/>
        <end position="361"/>
    </location>
</feature>
<reference evidence="5 6" key="1">
    <citation type="submission" date="2019-11" db="EMBL/GenBank/DDBJ databases">
        <authorList>
            <person name="Li X."/>
        </authorList>
    </citation>
    <scope>NUCLEOTIDE SEQUENCE [LARGE SCALE GENOMIC DNA]</scope>
    <source>
        <strain evidence="5 6">L9</strain>
    </source>
</reference>
<dbReference type="Pfam" id="PF05651">
    <property type="entry name" value="Diacid_rec"/>
    <property type="match status" value="1"/>
</dbReference>
<dbReference type="InterPro" id="IPR025736">
    <property type="entry name" value="PucR_C-HTH_dom"/>
</dbReference>
<dbReference type="PANTHER" id="PTHR33744">
    <property type="entry name" value="CARBOHYDRATE DIACID REGULATOR"/>
    <property type="match status" value="1"/>
</dbReference>
<dbReference type="Gene3D" id="1.10.10.2840">
    <property type="entry name" value="PucR C-terminal helix-turn-helix domain"/>
    <property type="match status" value="1"/>
</dbReference>
<comment type="caution">
    <text evidence="5">The sequence shown here is derived from an EMBL/GenBank/DDBJ whole genome shotgun (WGS) entry which is preliminary data.</text>
</comment>
<dbReference type="Pfam" id="PF13556">
    <property type="entry name" value="HTH_30"/>
    <property type="match status" value="1"/>
</dbReference>
<dbReference type="Pfam" id="PF17853">
    <property type="entry name" value="GGDEF_2"/>
    <property type="match status" value="1"/>
</dbReference>
<protein>
    <submittedName>
        <fullName evidence="5">Carbohydrate diacid regulator</fullName>
    </submittedName>
</protein>
<gene>
    <name evidence="5" type="ORF">GMD78_17895</name>
</gene>
<evidence type="ECO:0000259" key="4">
    <source>
        <dbReference type="Pfam" id="PF17853"/>
    </source>
</evidence>
<keyword evidence="6" id="KW-1185">Reference proteome</keyword>
<evidence type="ECO:0000259" key="3">
    <source>
        <dbReference type="Pfam" id="PF13556"/>
    </source>
</evidence>
<feature type="domain" description="CdaR GGDEF-like" evidence="4">
    <location>
        <begin position="143"/>
        <end position="261"/>
    </location>
</feature>